<dbReference type="FunFam" id="3.30.160.60:FF:000744">
    <property type="entry name" value="zinc finger E-box-binding homeobox 1"/>
    <property type="match status" value="1"/>
</dbReference>
<evidence type="ECO:0000256" key="13">
    <source>
        <dbReference type="PROSITE-ProRule" id="PRU00108"/>
    </source>
</evidence>
<feature type="region of interest" description="Disordered" evidence="15">
    <location>
        <begin position="441"/>
        <end position="524"/>
    </location>
</feature>
<keyword evidence="9 13" id="KW-0371">Homeobox</keyword>
<keyword evidence="6" id="KW-0862">Zinc</keyword>
<protein>
    <submittedName>
        <fullName evidence="18">DgyrCDS8705</fullName>
    </submittedName>
</protein>
<dbReference type="SUPFAM" id="SSF57667">
    <property type="entry name" value="beta-beta-alpha zinc fingers"/>
    <property type="match status" value="5"/>
</dbReference>
<feature type="compositionally biased region" description="Low complexity" evidence="15">
    <location>
        <begin position="484"/>
        <end position="499"/>
    </location>
</feature>
<feature type="domain" description="C2H2-type" evidence="17">
    <location>
        <begin position="578"/>
        <end position="605"/>
    </location>
</feature>
<dbReference type="PANTHER" id="PTHR24391:SF27">
    <property type="entry name" value="ZINC FINGER PROTEIN 1"/>
    <property type="match status" value="1"/>
</dbReference>
<feature type="compositionally biased region" description="Acidic residues" evidence="15">
    <location>
        <begin position="228"/>
        <end position="243"/>
    </location>
</feature>
<dbReference type="Pfam" id="PF13912">
    <property type="entry name" value="zf-C2H2_6"/>
    <property type="match status" value="1"/>
</dbReference>
<feature type="domain" description="C2H2-type" evidence="17">
    <location>
        <begin position="69"/>
        <end position="96"/>
    </location>
</feature>
<evidence type="ECO:0000256" key="14">
    <source>
        <dbReference type="RuleBase" id="RU000682"/>
    </source>
</evidence>
<reference evidence="18 19" key="1">
    <citation type="submission" date="2020-08" db="EMBL/GenBank/DDBJ databases">
        <authorList>
            <person name="Hejnol A."/>
        </authorList>
    </citation>
    <scope>NUCLEOTIDE SEQUENCE [LARGE SCALE GENOMIC DNA]</scope>
</reference>
<dbReference type="PROSITE" id="PS50071">
    <property type="entry name" value="HOMEOBOX_2"/>
    <property type="match status" value="1"/>
</dbReference>
<evidence type="ECO:0000256" key="15">
    <source>
        <dbReference type="SAM" id="MobiDB-lite"/>
    </source>
</evidence>
<feature type="domain" description="C2H2-type" evidence="17">
    <location>
        <begin position="606"/>
        <end position="625"/>
    </location>
</feature>
<dbReference type="FunFam" id="3.30.160.60:FF:000072">
    <property type="entry name" value="zinc finger protein 143 isoform X1"/>
    <property type="match status" value="1"/>
</dbReference>
<evidence type="ECO:0000259" key="16">
    <source>
        <dbReference type="PROSITE" id="PS50071"/>
    </source>
</evidence>
<accession>A0A7I8VX54</accession>
<dbReference type="GO" id="GO:0045595">
    <property type="term" value="P:regulation of cell differentiation"/>
    <property type="evidence" value="ECO:0007669"/>
    <property type="project" value="UniProtKB-ARBA"/>
</dbReference>
<keyword evidence="4" id="KW-0677">Repeat</keyword>
<evidence type="ECO:0000256" key="1">
    <source>
        <dbReference type="ARBA" id="ARBA00004123"/>
    </source>
</evidence>
<dbReference type="GO" id="GO:0008270">
    <property type="term" value="F:zinc ion binding"/>
    <property type="evidence" value="ECO:0007669"/>
    <property type="project" value="UniProtKB-KW"/>
</dbReference>
<dbReference type="GO" id="GO:0000981">
    <property type="term" value="F:DNA-binding transcription factor activity, RNA polymerase II-specific"/>
    <property type="evidence" value="ECO:0007669"/>
    <property type="project" value="TreeGrafter"/>
</dbReference>
<dbReference type="InterPro" id="IPR009057">
    <property type="entry name" value="Homeodomain-like_sf"/>
</dbReference>
<dbReference type="InterPro" id="IPR051574">
    <property type="entry name" value="ZnF_E-box_Homeobox"/>
</dbReference>
<name>A0A7I8VX54_9ANNE</name>
<gene>
    <name evidence="18" type="ORF">DGYR_LOCUS8260</name>
</gene>
<feature type="domain" description="C2H2-type" evidence="17">
    <location>
        <begin position="42"/>
        <end position="69"/>
    </location>
</feature>
<dbReference type="Pfam" id="PF00096">
    <property type="entry name" value="zf-C2H2"/>
    <property type="match status" value="6"/>
</dbReference>
<keyword evidence="3" id="KW-0479">Metal-binding</keyword>
<dbReference type="OrthoDB" id="427030at2759"/>
<dbReference type="SUPFAM" id="SSF46689">
    <property type="entry name" value="Homeodomain-like"/>
    <property type="match status" value="1"/>
</dbReference>
<dbReference type="GO" id="GO:0000978">
    <property type="term" value="F:RNA polymerase II cis-regulatory region sequence-specific DNA binding"/>
    <property type="evidence" value="ECO:0007669"/>
    <property type="project" value="TreeGrafter"/>
</dbReference>
<dbReference type="GO" id="GO:0005634">
    <property type="term" value="C:nucleus"/>
    <property type="evidence" value="ECO:0007669"/>
    <property type="project" value="UniProtKB-SubCell"/>
</dbReference>
<keyword evidence="5 12" id="KW-0863">Zinc-finger</keyword>
<sequence length="650" mass="73664">MTSDDGEQKKCTICEKQFSTSGELAHHMDAHERAATSRDSTFKCVKCSAFFATEEELDRHSALHSPQSQICAVCHKSFANVYRLQRHMISHDESSDLRRFKCDECGKAFKFKHHLKEHVRIHSGEKPFSCTNCGKRFSHSGSYSSHMSSKKCFYTSKLGQQRRQEKILAGNRRFTQMFDPTGGHLVALNYINAVRPYLQTGNPIYPFFPAGFGHLPLMPKMVQKKIPEDEEEEEVSSGDEEEEGKNAAKNAAKDVIADILSSVEKKVLGEKLSCKYCDETFESALLRFQHENSRCSKRVQNGGTFDCSYCKTSFPNAVEKHQHERYSGCNSSTQPLLQTSEQDRKCRIRSLFSEDQLQYLKKFYATNPWPNREELVGISQSIGFSKRVVQVWFQNMRARDRKQGKSIPPSPNVCSSVGVITKPVEATPQTEPLDLSLKKKQPMENTHTLRSPTPPPLQNLGLHHTHSPVFPDMQISGDSEDSMSEANSSSFNSTASGESIPSHVEQSSFGREHKRTWKVAENQDVAEESKKKRRCWKAHRLEGEDGGGIYACDQCDKTFSKQSSLARHKYEHSGQRPFSCTECGKAFKHKHHLTEHVRLHSGEKPFVCKKCGKRFSHSGSYSQHMNNRYKYCKGVTQASPTPQIPLIVAE</sequence>
<dbReference type="CDD" id="cd00086">
    <property type="entry name" value="homeodomain"/>
    <property type="match status" value="1"/>
</dbReference>
<dbReference type="GO" id="GO:0000122">
    <property type="term" value="P:negative regulation of transcription by RNA polymerase II"/>
    <property type="evidence" value="ECO:0007669"/>
    <property type="project" value="UniProtKB-ARBA"/>
</dbReference>
<evidence type="ECO:0000256" key="9">
    <source>
        <dbReference type="ARBA" id="ARBA00023155"/>
    </source>
</evidence>
<evidence type="ECO:0000313" key="19">
    <source>
        <dbReference type="Proteomes" id="UP000549394"/>
    </source>
</evidence>
<comment type="similarity">
    <text evidence="2">Belongs to the krueppel C2H2-type zinc-finger protein family.</text>
</comment>
<proteinExistence type="inferred from homology"/>
<dbReference type="Gene3D" id="3.30.160.60">
    <property type="entry name" value="Classic Zinc Finger"/>
    <property type="match status" value="7"/>
</dbReference>
<evidence type="ECO:0000313" key="18">
    <source>
        <dbReference type="EMBL" id="CAD5120127.1"/>
    </source>
</evidence>
<evidence type="ECO:0000256" key="12">
    <source>
        <dbReference type="PROSITE-ProRule" id="PRU00042"/>
    </source>
</evidence>
<dbReference type="PROSITE" id="PS00028">
    <property type="entry name" value="ZINC_FINGER_C2H2_1"/>
    <property type="match status" value="5"/>
</dbReference>
<dbReference type="FunFam" id="3.30.160.60:FF:000562">
    <property type="entry name" value="Zinc finger protein 786"/>
    <property type="match status" value="1"/>
</dbReference>
<evidence type="ECO:0000259" key="17">
    <source>
        <dbReference type="PROSITE" id="PS50157"/>
    </source>
</evidence>
<dbReference type="SMART" id="SM00355">
    <property type="entry name" value="ZnF_C2H2"/>
    <property type="match status" value="10"/>
</dbReference>
<dbReference type="EMBL" id="CAJFCJ010000012">
    <property type="protein sequence ID" value="CAD5120127.1"/>
    <property type="molecule type" value="Genomic_DNA"/>
</dbReference>
<dbReference type="PROSITE" id="PS50157">
    <property type="entry name" value="ZINC_FINGER_C2H2_2"/>
    <property type="match status" value="8"/>
</dbReference>
<evidence type="ECO:0000256" key="10">
    <source>
        <dbReference type="ARBA" id="ARBA00023163"/>
    </source>
</evidence>
<feature type="domain" description="Homeobox" evidence="16">
    <location>
        <begin position="343"/>
        <end position="403"/>
    </location>
</feature>
<evidence type="ECO:0000256" key="7">
    <source>
        <dbReference type="ARBA" id="ARBA00023015"/>
    </source>
</evidence>
<keyword evidence="19" id="KW-1185">Reference proteome</keyword>
<dbReference type="GO" id="GO:0007411">
    <property type="term" value="P:axon guidance"/>
    <property type="evidence" value="ECO:0007669"/>
    <property type="project" value="UniProtKB-ARBA"/>
</dbReference>
<keyword evidence="7" id="KW-0805">Transcription regulation</keyword>
<dbReference type="AlphaFoldDB" id="A0A7I8VX54"/>
<comment type="caution">
    <text evidence="18">The sequence shown here is derived from an EMBL/GenBank/DDBJ whole genome shotgun (WGS) entry which is preliminary data.</text>
</comment>
<dbReference type="SMART" id="SM00389">
    <property type="entry name" value="HOX"/>
    <property type="match status" value="1"/>
</dbReference>
<keyword evidence="11 13" id="KW-0539">Nucleus</keyword>
<dbReference type="Pfam" id="PF00046">
    <property type="entry name" value="Homeodomain"/>
    <property type="match status" value="1"/>
</dbReference>
<feature type="domain" description="C2H2-type" evidence="17">
    <location>
        <begin position="100"/>
        <end position="127"/>
    </location>
</feature>
<feature type="domain" description="C2H2-type" evidence="17">
    <location>
        <begin position="550"/>
        <end position="577"/>
    </location>
</feature>
<keyword evidence="8 13" id="KW-0238">DNA-binding</keyword>
<dbReference type="Proteomes" id="UP000549394">
    <property type="component" value="Unassembled WGS sequence"/>
</dbReference>
<dbReference type="InterPro" id="IPR013087">
    <property type="entry name" value="Znf_C2H2_type"/>
</dbReference>
<evidence type="ECO:0000256" key="4">
    <source>
        <dbReference type="ARBA" id="ARBA00022737"/>
    </source>
</evidence>
<evidence type="ECO:0000256" key="3">
    <source>
        <dbReference type="ARBA" id="ARBA00022723"/>
    </source>
</evidence>
<dbReference type="InterPro" id="IPR036236">
    <property type="entry name" value="Znf_C2H2_sf"/>
</dbReference>
<dbReference type="FunFam" id="3.30.160.60:FF:000013">
    <property type="entry name" value="Putative zinc finger E-box-binding homeobox 2"/>
    <property type="match status" value="2"/>
</dbReference>
<dbReference type="InterPro" id="IPR001356">
    <property type="entry name" value="HD"/>
</dbReference>
<evidence type="ECO:0000256" key="11">
    <source>
        <dbReference type="ARBA" id="ARBA00023242"/>
    </source>
</evidence>
<feature type="domain" description="C2H2-type" evidence="17">
    <location>
        <begin position="9"/>
        <end position="36"/>
    </location>
</feature>
<evidence type="ECO:0000256" key="2">
    <source>
        <dbReference type="ARBA" id="ARBA00006991"/>
    </source>
</evidence>
<feature type="region of interest" description="Disordered" evidence="15">
    <location>
        <begin position="226"/>
        <end position="249"/>
    </location>
</feature>
<evidence type="ECO:0000256" key="5">
    <source>
        <dbReference type="ARBA" id="ARBA00022771"/>
    </source>
</evidence>
<organism evidence="18 19">
    <name type="scientific">Dimorphilus gyrociliatus</name>
    <dbReference type="NCBI Taxonomy" id="2664684"/>
    <lineage>
        <taxon>Eukaryota</taxon>
        <taxon>Metazoa</taxon>
        <taxon>Spiralia</taxon>
        <taxon>Lophotrochozoa</taxon>
        <taxon>Annelida</taxon>
        <taxon>Polychaeta</taxon>
        <taxon>Polychaeta incertae sedis</taxon>
        <taxon>Dinophilidae</taxon>
        <taxon>Dimorphilus</taxon>
    </lineage>
</organism>
<feature type="domain" description="C2H2-type" evidence="17">
    <location>
        <begin position="128"/>
        <end position="147"/>
    </location>
</feature>
<feature type="DNA-binding region" description="Homeobox" evidence="13">
    <location>
        <begin position="345"/>
        <end position="404"/>
    </location>
</feature>
<keyword evidence="10" id="KW-0804">Transcription</keyword>
<comment type="subcellular location">
    <subcellularLocation>
        <location evidence="1 13 14">Nucleus</location>
    </subcellularLocation>
</comment>
<evidence type="ECO:0000256" key="6">
    <source>
        <dbReference type="ARBA" id="ARBA00022833"/>
    </source>
</evidence>
<dbReference type="Gene3D" id="1.10.10.60">
    <property type="entry name" value="Homeodomain-like"/>
    <property type="match status" value="1"/>
</dbReference>
<dbReference type="PANTHER" id="PTHR24391">
    <property type="entry name" value="HISTONE H4 TRANSCRIPTION FACTOR-RELATED"/>
    <property type="match status" value="1"/>
</dbReference>
<evidence type="ECO:0000256" key="8">
    <source>
        <dbReference type="ARBA" id="ARBA00023125"/>
    </source>
</evidence>